<proteinExistence type="predicted"/>
<comment type="caution">
    <text evidence="1">The sequence shown here is derived from an EMBL/GenBank/DDBJ whole genome shotgun (WGS) entry which is preliminary data.</text>
</comment>
<dbReference type="KEGG" id="lmat:92515023"/>
<evidence type="ECO:0000313" key="2">
    <source>
        <dbReference type="Proteomes" id="UP000673552"/>
    </source>
</evidence>
<dbReference type="EMBL" id="JAFEUZ010000024">
    <property type="protein sequence ID" value="KAG5477736.1"/>
    <property type="molecule type" value="Genomic_DNA"/>
</dbReference>
<dbReference type="GeneID" id="92515023"/>
<dbReference type="AlphaFoldDB" id="A0A836GM92"/>
<protein>
    <submittedName>
        <fullName evidence="1">Uncharacterized protein</fullName>
    </submittedName>
</protein>
<dbReference type="Proteomes" id="UP000673552">
    <property type="component" value="Unassembled WGS sequence"/>
</dbReference>
<reference evidence="2" key="2">
    <citation type="journal article" date="2021" name="Sci. Data">
        <title>Chromosome-scale genome sequencing, assembly and annotation of six genomes from subfamily Leishmaniinae.</title>
        <authorList>
            <person name="Almutairi H."/>
            <person name="Urbaniak M.D."/>
            <person name="Bates M.D."/>
            <person name="Jariyapan N."/>
            <person name="Kwakye-Nuako G."/>
            <person name="Thomaz Soccol V."/>
            <person name="Al-Salem W.S."/>
            <person name="Dillon R.J."/>
            <person name="Bates P.A."/>
            <person name="Gatherer D."/>
        </authorList>
    </citation>
    <scope>NUCLEOTIDE SEQUENCE [LARGE SCALE GENOMIC DNA]</scope>
</reference>
<evidence type="ECO:0000313" key="1">
    <source>
        <dbReference type="EMBL" id="KAG5477736.1"/>
    </source>
</evidence>
<keyword evidence="2" id="KW-1185">Reference proteome</keyword>
<dbReference type="OrthoDB" id="242944at2759"/>
<gene>
    <name evidence="1" type="ORF">LSCM1_05034</name>
</gene>
<accession>A0A836GM92</accession>
<name>A0A836GM92_9TRYP</name>
<organism evidence="1 2">
    <name type="scientific">Leishmania martiniquensis</name>
    <dbReference type="NCBI Taxonomy" id="1580590"/>
    <lineage>
        <taxon>Eukaryota</taxon>
        <taxon>Discoba</taxon>
        <taxon>Euglenozoa</taxon>
        <taxon>Kinetoplastea</taxon>
        <taxon>Metakinetoplastina</taxon>
        <taxon>Trypanosomatida</taxon>
        <taxon>Trypanosomatidae</taxon>
        <taxon>Leishmaniinae</taxon>
        <taxon>Leishmania</taxon>
    </lineage>
</organism>
<sequence length="345" mass="37595">MCAVPARLGLSTAASLRRYPCASQTRNLEGAGGAGWSWCRRLAGGATTMVRTTAAPASPLSLLTPRRTYYWPYPENLVPEGETTSPFQSSPVPSVRERIVQEYALGPLFGSRTPCCVLGFAGSAGDVVGRKGDVRRWVAKVLGKAESDVELGALLQAKEMLLHRSGTDESPRLADGAGSRPDAELRRVTRYARLPVQARTLLEVYLPGEEVDGAGVSADADAIILAHGYFLQEQLYRYMTAAASSAPKASDHSCIEASERAEAACEAPLPHKEEKRREDEADLWSSVAGLHDACGVVYCEVPALDESDFVFDQLYGKRVDGETVERVMSRWARRAAQQHQQQQKR</sequence>
<reference evidence="2" key="1">
    <citation type="journal article" date="2021" name="Microbiol. Resour. Announc.">
        <title>LGAAP: Leishmaniinae Genome Assembly and Annotation Pipeline.</title>
        <authorList>
            <person name="Almutairi H."/>
            <person name="Urbaniak M.D."/>
            <person name="Bates M.D."/>
            <person name="Jariyapan N."/>
            <person name="Kwakye-Nuako G."/>
            <person name="Thomaz-Soccol V."/>
            <person name="Al-Salem W.S."/>
            <person name="Dillon R.J."/>
            <person name="Bates P.A."/>
            <person name="Gatherer D."/>
        </authorList>
    </citation>
    <scope>NUCLEOTIDE SEQUENCE [LARGE SCALE GENOMIC DNA]</scope>
</reference>
<dbReference type="RefSeq" id="XP_067178374.1">
    <property type="nucleotide sequence ID" value="XM_067322511.1"/>
</dbReference>